<protein>
    <submittedName>
        <fullName evidence="1">Uncharacterized protein</fullName>
    </submittedName>
</protein>
<comment type="caution">
    <text evidence="1">The sequence shown here is derived from an EMBL/GenBank/DDBJ whole genome shotgun (WGS) entry which is preliminary data.</text>
</comment>
<reference evidence="1 2" key="1">
    <citation type="journal article" date="2024" name="bioRxiv">
        <title>A reference genome for Trichogramma kaykai: A tiny desert-dwelling parasitoid wasp with competing sex-ratio distorters.</title>
        <authorList>
            <person name="Culotta J."/>
            <person name="Lindsey A.R."/>
        </authorList>
    </citation>
    <scope>NUCLEOTIDE SEQUENCE [LARGE SCALE GENOMIC DNA]</scope>
    <source>
        <strain evidence="1 2">KSX58</strain>
    </source>
</reference>
<dbReference type="EMBL" id="JBJJXI010000045">
    <property type="protein sequence ID" value="KAL3401554.1"/>
    <property type="molecule type" value="Genomic_DNA"/>
</dbReference>
<evidence type="ECO:0000313" key="2">
    <source>
        <dbReference type="Proteomes" id="UP001627154"/>
    </source>
</evidence>
<evidence type="ECO:0000313" key="1">
    <source>
        <dbReference type="EMBL" id="KAL3401554.1"/>
    </source>
</evidence>
<sequence>MRVLLTIGFLKIKRIDNNRLKNIFQDLRERSYGACIQIYNALSVASGVIKKIIAPHPLVLSPSRLGSSPNIRIHARALQKRKCEFHAAKACTHKRYEFYKKFFYIWCVRAAAKLGLGIVCLDLSRRSRLFLKVRSY</sequence>
<dbReference type="Proteomes" id="UP001627154">
    <property type="component" value="Unassembled WGS sequence"/>
</dbReference>
<keyword evidence="2" id="KW-1185">Reference proteome</keyword>
<name>A0ABD2X8U2_9HYME</name>
<organism evidence="1 2">
    <name type="scientific">Trichogramma kaykai</name>
    <dbReference type="NCBI Taxonomy" id="54128"/>
    <lineage>
        <taxon>Eukaryota</taxon>
        <taxon>Metazoa</taxon>
        <taxon>Ecdysozoa</taxon>
        <taxon>Arthropoda</taxon>
        <taxon>Hexapoda</taxon>
        <taxon>Insecta</taxon>
        <taxon>Pterygota</taxon>
        <taxon>Neoptera</taxon>
        <taxon>Endopterygota</taxon>
        <taxon>Hymenoptera</taxon>
        <taxon>Apocrita</taxon>
        <taxon>Proctotrupomorpha</taxon>
        <taxon>Chalcidoidea</taxon>
        <taxon>Trichogrammatidae</taxon>
        <taxon>Trichogramma</taxon>
    </lineage>
</organism>
<gene>
    <name evidence="1" type="ORF">TKK_005370</name>
</gene>
<proteinExistence type="predicted"/>
<dbReference type="AlphaFoldDB" id="A0ABD2X8U2"/>
<accession>A0ABD2X8U2</accession>